<dbReference type="AlphaFoldDB" id="A0A6V8PF75"/>
<dbReference type="PROSITE" id="PS50972">
    <property type="entry name" value="PTERIN_BINDING"/>
    <property type="match status" value="1"/>
</dbReference>
<name>A0A6V8PF75_9ACTN</name>
<dbReference type="EMBL" id="BLRZ01000282">
    <property type="protein sequence ID" value="GFP31365.1"/>
    <property type="molecule type" value="Genomic_DNA"/>
</dbReference>
<dbReference type="GO" id="GO:0042558">
    <property type="term" value="P:pteridine-containing compound metabolic process"/>
    <property type="evidence" value="ECO:0007669"/>
    <property type="project" value="InterPro"/>
</dbReference>
<reference evidence="2 3" key="1">
    <citation type="journal article" date="2020" name="Front. Microbiol.">
        <title>Single-cell genomics of novel Actinobacteria with the Wood-Ljungdahl pathway discovered in a serpentinizing system.</title>
        <authorList>
            <person name="Merino N."/>
            <person name="Kawai M."/>
            <person name="Boyd E.S."/>
            <person name="Colman D.R."/>
            <person name="McGlynn S.E."/>
            <person name="Nealson K.H."/>
            <person name="Kurokawa K."/>
            <person name="Hongoh Y."/>
        </authorList>
    </citation>
    <scope>NUCLEOTIDE SEQUENCE [LARGE SCALE GENOMIC DNA]</scope>
    <source>
        <strain evidence="2 3">S34</strain>
    </source>
</reference>
<dbReference type="InterPro" id="IPR011005">
    <property type="entry name" value="Dihydropteroate_synth-like_sf"/>
</dbReference>
<feature type="non-terminal residue" evidence="2">
    <location>
        <position position="1"/>
    </location>
</feature>
<dbReference type="Proteomes" id="UP000588083">
    <property type="component" value="Unassembled WGS sequence"/>
</dbReference>
<feature type="domain" description="Pterin-binding" evidence="1">
    <location>
        <begin position="1"/>
        <end position="33"/>
    </location>
</feature>
<organism evidence="2 3">
    <name type="scientific">Candidatus Hakubella thermalkaliphila</name>
    <dbReference type="NCBI Taxonomy" id="2754717"/>
    <lineage>
        <taxon>Bacteria</taxon>
        <taxon>Bacillati</taxon>
        <taxon>Actinomycetota</taxon>
        <taxon>Actinomycetota incertae sedis</taxon>
        <taxon>Candidatus Hakubellales</taxon>
        <taxon>Candidatus Hakubellaceae</taxon>
        <taxon>Candidatus Hakubella</taxon>
    </lineage>
</organism>
<evidence type="ECO:0000259" key="1">
    <source>
        <dbReference type="PROSITE" id="PS50972"/>
    </source>
</evidence>
<accession>A0A6V8PF75</accession>
<sequence length="46" mass="4909">RLEGTAATVALAISQGADIVRVHDVREMKKVAVITDAIVRGYNAKT</sequence>
<proteinExistence type="predicted"/>
<keyword evidence="3" id="KW-1185">Reference proteome</keyword>
<protein>
    <submittedName>
        <fullName evidence="2">Dihydropteroate synthase</fullName>
    </submittedName>
</protein>
<dbReference type="SUPFAM" id="SSF51717">
    <property type="entry name" value="Dihydropteroate synthetase-like"/>
    <property type="match status" value="1"/>
</dbReference>
<dbReference type="Gene3D" id="3.20.20.20">
    <property type="entry name" value="Dihydropteroate synthase-like"/>
    <property type="match status" value="1"/>
</dbReference>
<dbReference type="InterPro" id="IPR000489">
    <property type="entry name" value="Pterin-binding_dom"/>
</dbReference>
<comment type="caution">
    <text evidence="2">The sequence shown here is derived from an EMBL/GenBank/DDBJ whole genome shotgun (WGS) entry which is preliminary data.</text>
</comment>
<evidence type="ECO:0000313" key="2">
    <source>
        <dbReference type="EMBL" id="GFP31365.1"/>
    </source>
</evidence>
<evidence type="ECO:0000313" key="3">
    <source>
        <dbReference type="Proteomes" id="UP000588083"/>
    </source>
</evidence>
<gene>
    <name evidence="2" type="ORF">HKBW3S34_02285</name>
</gene>